<proteinExistence type="predicted"/>
<dbReference type="InterPro" id="IPR000834">
    <property type="entry name" value="Peptidase_M14"/>
</dbReference>
<dbReference type="GO" id="GO:0004181">
    <property type="term" value="F:metallocarboxypeptidase activity"/>
    <property type="evidence" value="ECO:0007669"/>
    <property type="project" value="InterPro"/>
</dbReference>
<name>A0A383CXF6_9ZZZZ</name>
<organism evidence="2">
    <name type="scientific">marine metagenome</name>
    <dbReference type="NCBI Taxonomy" id="408172"/>
    <lineage>
        <taxon>unclassified sequences</taxon>
        <taxon>metagenomes</taxon>
        <taxon>ecological metagenomes</taxon>
    </lineage>
</organism>
<dbReference type="SUPFAM" id="SSF53187">
    <property type="entry name" value="Zn-dependent exopeptidases"/>
    <property type="match status" value="1"/>
</dbReference>
<dbReference type="AlphaFoldDB" id="A0A383CXF6"/>
<feature type="non-terminal residue" evidence="2">
    <location>
        <position position="238"/>
    </location>
</feature>
<dbReference type="Pfam" id="PF00246">
    <property type="entry name" value="Peptidase_M14"/>
    <property type="match status" value="1"/>
</dbReference>
<evidence type="ECO:0000259" key="1">
    <source>
        <dbReference type="Pfam" id="PF00246"/>
    </source>
</evidence>
<reference evidence="2" key="1">
    <citation type="submission" date="2018-05" db="EMBL/GenBank/DDBJ databases">
        <authorList>
            <person name="Lanie J.A."/>
            <person name="Ng W.-L."/>
            <person name="Kazmierczak K.M."/>
            <person name="Andrzejewski T.M."/>
            <person name="Davidsen T.M."/>
            <person name="Wayne K.J."/>
            <person name="Tettelin H."/>
            <person name="Glass J.I."/>
            <person name="Rusch D."/>
            <person name="Podicherti R."/>
            <person name="Tsui H.-C.T."/>
            <person name="Winkler M.E."/>
        </authorList>
    </citation>
    <scope>NUCLEOTIDE SEQUENCE</scope>
</reference>
<evidence type="ECO:0000313" key="2">
    <source>
        <dbReference type="EMBL" id="SVE36595.1"/>
    </source>
</evidence>
<feature type="non-terminal residue" evidence="2">
    <location>
        <position position="1"/>
    </location>
</feature>
<dbReference type="EMBL" id="UINC01212321">
    <property type="protein sequence ID" value="SVE36595.1"/>
    <property type="molecule type" value="Genomic_DNA"/>
</dbReference>
<feature type="domain" description="Peptidase M14" evidence="1">
    <location>
        <begin position="11"/>
        <end position="58"/>
    </location>
</feature>
<accession>A0A383CXF6</accession>
<dbReference type="Gene3D" id="3.40.630.10">
    <property type="entry name" value="Zn peptidases"/>
    <property type="match status" value="1"/>
</dbReference>
<protein>
    <recommendedName>
        <fullName evidence="1">Peptidase M14 domain-containing protein</fullName>
    </recommendedName>
</protein>
<dbReference type="GO" id="GO:0008270">
    <property type="term" value="F:zinc ion binding"/>
    <property type="evidence" value="ECO:0007669"/>
    <property type="project" value="InterPro"/>
</dbReference>
<sequence>NYLLGTGIETVGYTVNGEACDWMYGEHGIYAYTPEVGADSDGFWPSTNRIIPLAEENLFTNQYAAWAVGPKYNVDFSVDTGPYSPGETYGTNLSIFNSGLGNSNGSLTLSIDSPDNYFYFETQSVDLGNLASRTGIDLGDILTFQVLSTTPSGVISEIQIHVRDEDGYDHITSIELIIGNAVPLVSYDFEESAGWMVGAFDDDATAGIWELNIPNATFFGDNQAQPGSDYSEDGEYCF</sequence>
<gene>
    <name evidence="2" type="ORF">METZ01_LOCUS489449</name>
</gene>
<dbReference type="GO" id="GO:0006508">
    <property type="term" value="P:proteolysis"/>
    <property type="evidence" value="ECO:0007669"/>
    <property type="project" value="InterPro"/>
</dbReference>